<dbReference type="EMBL" id="JBEHZE010000001">
    <property type="protein sequence ID" value="MEX6633527.1"/>
    <property type="molecule type" value="Genomic_DNA"/>
</dbReference>
<dbReference type="RefSeq" id="WP_369313497.1">
    <property type="nucleotide sequence ID" value="NZ_JBEHZE010000001.1"/>
</dbReference>
<keyword evidence="2" id="KW-1185">Reference proteome</keyword>
<comment type="caution">
    <text evidence="1">The sequence shown here is derived from an EMBL/GenBank/DDBJ whole genome shotgun (WGS) entry which is preliminary data.</text>
</comment>
<dbReference type="Proteomes" id="UP001560685">
    <property type="component" value="Unassembled WGS sequence"/>
</dbReference>
<proteinExistence type="predicted"/>
<gene>
    <name evidence="1" type="ORF">ABFZ84_08190</name>
</gene>
<reference evidence="1 2" key="1">
    <citation type="submission" date="2024-05" db="EMBL/GenBank/DDBJ databases">
        <title>Three bacterial strains, DH-69, EH-24, and ECK-19 isolated from coastal sediments.</title>
        <authorList>
            <person name="Ye Y.-Q."/>
            <person name="Du Z.-J."/>
        </authorList>
    </citation>
    <scope>NUCLEOTIDE SEQUENCE [LARGE SCALE GENOMIC DNA]</scope>
    <source>
        <strain evidence="1 2">ECK-19</strain>
    </source>
</reference>
<protein>
    <submittedName>
        <fullName evidence="1">Uncharacterized protein</fullName>
    </submittedName>
</protein>
<organism evidence="1 2">
    <name type="scientific">Hyphococcus lacteus</name>
    <dbReference type="NCBI Taxonomy" id="3143536"/>
    <lineage>
        <taxon>Bacteria</taxon>
        <taxon>Pseudomonadati</taxon>
        <taxon>Pseudomonadota</taxon>
        <taxon>Alphaproteobacteria</taxon>
        <taxon>Parvularculales</taxon>
        <taxon>Parvularculaceae</taxon>
        <taxon>Hyphococcus</taxon>
    </lineage>
</organism>
<sequence>MGYNFQNGVSALLRLSREECDALEADLSDLRSAQRAARISLDGLGDANDEVARHRRHKLLGMLATFEQAEVEANEKLNAAVVEAKKLSTLTSDIEPVFMPMTRRKQSA</sequence>
<evidence type="ECO:0000313" key="2">
    <source>
        <dbReference type="Proteomes" id="UP001560685"/>
    </source>
</evidence>
<evidence type="ECO:0000313" key="1">
    <source>
        <dbReference type="EMBL" id="MEX6633527.1"/>
    </source>
</evidence>
<name>A0ABV3Z839_9PROT</name>
<accession>A0ABV3Z839</accession>